<keyword evidence="3" id="KW-0378">Hydrolase</keyword>
<dbReference type="SUPFAM" id="SSF52266">
    <property type="entry name" value="SGNH hydrolase"/>
    <property type="match status" value="1"/>
</dbReference>
<sequence>MSKAWSSPVVVGAALLALVLAVGGAWAWVFAEQGTAPAGATAAAPPSSSSSSSTSKADAEPTWTIDQAREALAGDGSRVLVLGDSTGNGSEDWVSQWGQQTQLPVALWDTAGEAGYVDETEETRIWSGAMNRGTADYPLDHDAMWPAQDPDLVLLNYGHYEESGDAAAEGLEELSEQVADRYPEAPVVVVLQNPQADDANEPTRTAIADWAEGAGLPAIDVAAAFEDADSAQELLDGEINPSVAGSQLWAETVAEALG</sequence>
<gene>
    <name evidence="3" type="ORF">IGS73_04055</name>
</gene>
<dbReference type="Proteomes" id="UP000593998">
    <property type="component" value="Chromosome"/>
</dbReference>
<dbReference type="EMBL" id="CP062789">
    <property type="protein sequence ID" value="QOK23585.1"/>
    <property type="molecule type" value="Genomic_DNA"/>
</dbReference>
<dbReference type="Gene3D" id="3.40.50.1110">
    <property type="entry name" value="SGNH hydrolase"/>
    <property type="match status" value="1"/>
</dbReference>
<name>A0A7L9J3N1_9MICO</name>
<feature type="compositionally biased region" description="Low complexity" evidence="1">
    <location>
        <begin position="38"/>
        <end position="55"/>
    </location>
</feature>
<evidence type="ECO:0000313" key="4">
    <source>
        <dbReference type="Proteomes" id="UP000593998"/>
    </source>
</evidence>
<dbReference type="InterPro" id="IPR036514">
    <property type="entry name" value="SGNH_hydro_sf"/>
</dbReference>
<dbReference type="CDD" id="cd00229">
    <property type="entry name" value="SGNH_hydrolase"/>
    <property type="match status" value="1"/>
</dbReference>
<evidence type="ECO:0000259" key="2">
    <source>
        <dbReference type="Pfam" id="PF13472"/>
    </source>
</evidence>
<organism evidence="3 4">
    <name type="scientific">Janibacter indicus</name>
    <dbReference type="NCBI Taxonomy" id="857417"/>
    <lineage>
        <taxon>Bacteria</taxon>
        <taxon>Bacillati</taxon>
        <taxon>Actinomycetota</taxon>
        <taxon>Actinomycetes</taxon>
        <taxon>Micrococcales</taxon>
        <taxon>Intrasporangiaceae</taxon>
        <taxon>Janibacter</taxon>
    </lineage>
</organism>
<dbReference type="RefSeq" id="WP_192911601.1">
    <property type="nucleotide sequence ID" value="NZ_CP062789.1"/>
</dbReference>
<protein>
    <submittedName>
        <fullName evidence="3">SGNH/GDSL hydrolase family protein</fullName>
    </submittedName>
</protein>
<dbReference type="GO" id="GO:0016787">
    <property type="term" value="F:hydrolase activity"/>
    <property type="evidence" value="ECO:0007669"/>
    <property type="project" value="UniProtKB-KW"/>
</dbReference>
<feature type="region of interest" description="Disordered" evidence="1">
    <location>
        <begin position="38"/>
        <end position="60"/>
    </location>
</feature>
<evidence type="ECO:0000313" key="3">
    <source>
        <dbReference type="EMBL" id="QOK23585.1"/>
    </source>
</evidence>
<proteinExistence type="predicted"/>
<accession>A0A7L9J3N1</accession>
<dbReference type="AlphaFoldDB" id="A0A7L9J3N1"/>
<reference evidence="3 4" key="1">
    <citation type="submission" date="2020-10" db="EMBL/GenBank/DDBJ databases">
        <title>Janibacter indicus TT2 genome sequence.</title>
        <authorList>
            <person name="Lee K."/>
            <person name="Ganzorig M."/>
        </authorList>
    </citation>
    <scope>NUCLEOTIDE SEQUENCE [LARGE SCALE GENOMIC DNA]</scope>
    <source>
        <strain evidence="3 4">TT2</strain>
    </source>
</reference>
<evidence type="ECO:0000256" key="1">
    <source>
        <dbReference type="SAM" id="MobiDB-lite"/>
    </source>
</evidence>
<dbReference type="InterPro" id="IPR013830">
    <property type="entry name" value="SGNH_hydro"/>
</dbReference>
<dbReference type="Pfam" id="PF13472">
    <property type="entry name" value="Lipase_GDSL_2"/>
    <property type="match status" value="1"/>
</dbReference>
<feature type="domain" description="SGNH hydrolase-type esterase" evidence="2">
    <location>
        <begin position="81"/>
        <end position="248"/>
    </location>
</feature>